<dbReference type="EMBL" id="DXBB01000074">
    <property type="protein sequence ID" value="HIZ72990.1"/>
    <property type="molecule type" value="Genomic_DNA"/>
</dbReference>
<proteinExistence type="predicted"/>
<name>A0A9D2G615_9FIRM</name>
<dbReference type="InterPro" id="IPR008928">
    <property type="entry name" value="6-hairpin_glycosidase_sf"/>
</dbReference>
<dbReference type="GO" id="GO:0005993">
    <property type="term" value="P:trehalose catabolic process"/>
    <property type="evidence" value="ECO:0007669"/>
    <property type="project" value="TreeGrafter"/>
</dbReference>
<dbReference type="InterPro" id="IPR054491">
    <property type="entry name" value="MGH1-like_GH"/>
</dbReference>
<reference evidence="2" key="2">
    <citation type="submission" date="2021-04" db="EMBL/GenBank/DDBJ databases">
        <authorList>
            <person name="Gilroy R."/>
        </authorList>
    </citation>
    <scope>NUCLEOTIDE SEQUENCE</scope>
    <source>
        <strain evidence="2">ChiW7-2402</strain>
    </source>
</reference>
<feature type="domain" description="Mannosylglycerate hydrolase MGH1-like glycoside hydrolase" evidence="1">
    <location>
        <begin position="180"/>
        <end position="399"/>
    </location>
</feature>
<accession>A0A9D2G615</accession>
<evidence type="ECO:0000259" key="1">
    <source>
        <dbReference type="Pfam" id="PF22422"/>
    </source>
</evidence>
<dbReference type="PANTHER" id="PTHR23403:SF1">
    <property type="entry name" value="TREHALASE"/>
    <property type="match status" value="1"/>
</dbReference>
<reference evidence="2" key="1">
    <citation type="journal article" date="2021" name="PeerJ">
        <title>Extensive microbial diversity within the chicken gut microbiome revealed by metagenomics and culture.</title>
        <authorList>
            <person name="Gilroy R."/>
            <person name="Ravi A."/>
            <person name="Getino M."/>
            <person name="Pursley I."/>
            <person name="Horton D.L."/>
            <person name="Alikhan N.F."/>
            <person name="Baker D."/>
            <person name="Gharbi K."/>
            <person name="Hall N."/>
            <person name="Watson M."/>
            <person name="Adriaenssens E.M."/>
            <person name="Foster-Nyarko E."/>
            <person name="Jarju S."/>
            <person name="Secka A."/>
            <person name="Antonio M."/>
            <person name="Oren A."/>
            <person name="Chaudhuri R.R."/>
            <person name="La Ragione R."/>
            <person name="Hildebrand F."/>
            <person name="Pallen M.J."/>
        </authorList>
    </citation>
    <scope>NUCLEOTIDE SEQUENCE</scope>
    <source>
        <strain evidence="2">ChiW7-2402</strain>
    </source>
</reference>
<sequence>METELITNYLLGKAKHIFKPACNKLRHPFIVPGEGYMNELWGWDSYWVACSLRSMFARFGDRFMEEHGITRDDAVLHMKGSVLDFLDSQSDDGSIPSMLAEEGIFQDFFTDEIKKGYKHNQHAPFLCQATLGAAMFTGDFGWFDAEKLIRYLEYYQQNQYDGKSGLFFWQNDIMIGIDNNPTVFCRPPRSSADIFLNCFIYLEYLALVQILKAKGDSRVIRIGSEAEKLKRAINEEMWDERDGIYYSQDISFHHTNCSAGGVKLHSGMPPHWKSMPLKIRIWACFLPMYAGICSAEHAERMCTHLTADDSFLANYGIRTLASNEKMYCLQNSRGNPSNWLGPVWMVANYCVYQGLKNYGKTELSKEVARRTVALMENSLERYGDLFESYHPDSGKPFMHPGFLSFNMLVSEMM</sequence>
<dbReference type="GO" id="GO:0004555">
    <property type="term" value="F:alpha,alpha-trehalase activity"/>
    <property type="evidence" value="ECO:0007669"/>
    <property type="project" value="InterPro"/>
</dbReference>
<protein>
    <recommendedName>
        <fullName evidence="1">Mannosylglycerate hydrolase MGH1-like glycoside hydrolase domain-containing protein</fullName>
    </recommendedName>
</protein>
<organism evidence="2 3">
    <name type="scientific">Candidatus Gallimonas intestinavium</name>
    <dbReference type="NCBI Taxonomy" id="2838603"/>
    <lineage>
        <taxon>Bacteria</taxon>
        <taxon>Bacillati</taxon>
        <taxon>Bacillota</taxon>
        <taxon>Clostridia</taxon>
        <taxon>Candidatus Gallimonas</taxon>
    </lineage>
</organism>
<dbReference type="PANTHER" id="PTHR23403">
    <property type="entry name" value="TREHALASE"/>
    <property type="match status" value="1"/>
</dbReference>
<comment type="caution">
    <text evidence="2">The sequence shown here is derived from an EMBL/GenBank/DDBJ whole genome shotgun (WGS) entry which is preliminary data.</text>
</comment>
<dbReference type="SUPFAM" id="SSF48208">
    <property type="entry name" value="Six-hairpin glycosidases"/>
    <property type="match status" value="1"/>
</dbReference>
<dbReference type="InterPro" id="IPR012341">
    <property type="entry name" value="6hp_glycosidase-like_sf"/>
</dbReference>
<dbReference type="Gene3D" id="1.50.10.10">
    <property type="match status" value="1"/>
</dbReference>
<gene>
    <name evidence="2" type="ORF">H9964_05380</name>
</gene>
<evidence type="ECO:0000313" key="3">
    <source>
        <dbReference type="Proteomes" id="UP000824102"/>
    </source>
</evidence>
<dbReference type="Pfam" id="PF22422">
    <property type="entry name" value="MGH1-like_GH"/>
    <property type="match status" value="1"/>
</dbReference>
<dbReference type="InterPro" id="IPR001661">
    <property type="entry name" value="Glyco_hydro_37"/>
</dbReference>
<dbReference type="AlphaFoldDB" id="A0A9D2G615"/>
<dbReference type="Proteomes" id="UP000824102">
    <property type="component" value="Unassembled WGS sequence"/>
</dbReference>
<evidence type="ECO:0000313" key="2">
    <source>
        <dbReference type="EMBL" id="HIZ72990.1"/>
    </source>
</evidence>